<keyword evidence="6 12" id="KW-1133">Transmembrane helix</keyword>
<comment type="similarity">
    <text evidence="9">Belongs to the Tom70 family.</text>
</comment>
<evidence type="ECO:0000256" key="6">
    <source>
        <dbReference type="ARBA" id="ARBA00022989"/>
    </source>
</evidence>
<protein>
    <recommendedName>
        <fullName evidence="15">Mitochondrial proteins import receptor</fullName>
    </recommendedName>
</protein>
<dbReference type="Pfam" id="PF14559">
    <property type="entry name" value="TPR_19"/>
    <property type="match status" value="1"/>
</dbReference>
<evidence type="ECO:0000256" key="12">
    <source>
        <dbReference type="SAM" id="Phobius"/>
    </source>
</evidence>
<evidence type="ECO:0000313" key="13">
    <source>
        <dbReference type="EMBL" id="EAQ85816.1"/>
    </source>
</evidence>
<dbReference type="EMBL" id="CH408033">
    <property type="protein sequence ID" value="EAQ85816.1"/>
    <property type="molecule type" value="Genomic_DNA"/>
</dbReference>
<feature type="region of interest" description="Disordered" evidence="11">
    <location>
        <begin position="276"/>
        <end position="302"/>
    </location>
</feature>
<proteinExistence type="inferred from homology"/>
<name>Q2GY85_CHAGB</name>
<dbReference type="InterPro" id="IPR011990">
    <property type="entry name" value="TPR-like_helical_dom_sf"/>
</dbReference>
<dbReference type="Proteomes" id="UP000001056">
    <property type="component" value="Unassembled WGS sequence"/>
</dbReference>
<dbReference type="HOGENOM" id="CLU_017516_0_1_1"/>
<evidence type="ECO:0000256" key="4">
    <source>
        <dbReference type="ARBA" id="ARBA00022787"/>
    </source>
</evidence>
<dbReference type="FunCoup" id="Q2GY85">
    <property type="interactions" value="694"/>
</dbReference>
<evidence type="ECO:0000256" key="1">
    <source>
        <dbReference type="ARBA" id="ARBA00004572"/>
    </source>
</evidence>
<accession>Q2GY85</accession>
<dbReference type="GO" id="GO:0008320">
    <property type="term" value="F:protein transmembrane transporter activity"/>
    <property type="evidence" value="ECO:0007669"/>
    <property type="project" value="TreeGrafter"/>
</dbReference>
<dbReference type="PROSITE" id="PS50293">
    <property type="entry name" value="TPR_REGION"/>
    <property type="match status" value="1"/>
</dbReference>
<dbReference type="Gene3D" id="1.25.40.10">
    <property type="entry name" value="Tetratricopeptide repeat domain"/>
    <property type="match status" value="2"/>
</dbReference>
<evidence type="ECO:0008006" key="15">
    <source>
        <dbReference type="Google" id="ProtNLM"/>
    </source>
</evidence>
<keyword evidence="4" id="KW-1000">Mitochondrion outer membrane</keyword>
<feature type="repeat" description="TPR" evidence="10">
    <location>
        <begin position="520"/>
        <end position="553"/>
    </location>
</feature>
<dbReference type="PANTHER" id="PTHR46208:SF1">
    <property type="entry name" value="MITOCHONDRIAL IMPORT RECEPTOR SUBUNIT TOM70"/>
    <property type="match status" value="1"/>
</dbReference>
<evidence type="ECO:0000256" key="7">
    <source>
        <dbReference type="ARBA" id="ARBA00023128"/>
    </source>
</evidence>
<dbReference type="GO" id="GO:0005741">
    <property type="term" value="C:mitochondrial outer membrane"/>
    <property type="evidence" value="ECO:0007669"/>
    <property type="project" value="UniProtKB-SubCell"/>
</dbReference>
<dbReference type="GO" id="GO:0030943">
    <property type="term" value="F:mitochondrion targeting sequence binding"/>
    <property type="evidence" value="ECO:0007669"/>
    <property type="project" value="TreeGrafter"/>
</dbReference>
<dbReference type="eggNOG" id="KOG0547">
    <property type="taxonomic scope" value="Eukaryota"/>
</dbReference>
<keyword evidence="3" id="KW-0677">Repeat</keyword>
<feature type="repeat" description="TPR" evidence="10">
    <location>
        <begin position="377"/>
        <end position="410"/>
    </location>
</feature>
<keyword evidence="7" id="KW-0496">Mitochondrion</keyword>
<dbReference type="OrthoDB" id="2942533at2759"/>
<dbReference type="STRING" id="306901.Q2GY85"/>
<reference evidence="14" key="1">
    <citation type="journal article" date="2015" name="Genome Announc.">
        <title>Draft genome sequence of the cellulolytic fungus Chaetomium globosum.</title>
        <authorList>
            <person name="Cuomo C.A."/>
            <person name="Untereiner W.A."/>
            <person name="Ma L.-J."/>
            <person name="Grabherr M."/>
            <person name="Birren B.W."/>
        </authorList>
    </citation>
    <scope>NUCLEOTIDE SEQUENCE [LARGE SCALE GENOMIC DNA]</scope>
    <source>
        <strain evidence="14">ATCC 6205 / CBS 148.51 / DSM 1962 / NBRC 6347 / NRRL 1970</strain>
    </source>
</reference>
<dbReference type="GO" id="GO:0045039">
    <property type="term" value="P:protein insertion into mitochondrial inner membrane"/>
    <property type="evidence" value="ECO:0007669"/>
    <property type="project" value="TreeGrafter"/>
</dbReference>
<evidence type="ECO:0000256" key="3">
    <source>
        <dbReference type="ARBA" id="ARBA00022737"/>
    </source>
</evidence>
<comment type="subcellular location">
    <subcellularLocation>
        <location evidence="1">Mitochondrion outer membrane</location>
        <topology evidence="1">Single-pass membrane protein</topology>
    </subcellularLocation>
</comment>
<dbReference type="GO" id="GO:0030150">
    <property type="term" value="P:protein import into mitochondrial matrix"/>
    <property type="evidence" value="ECO:0007669"/>
    <property type="project" value="TreeGrafter"/>
</dbReference>
<dbReference type="AlphaFoldDB" id="Q2GY85"/>
<keyword evidence="2 12" id="KW-0812">Transmembrane</keyword>
<dbReference type="OMA" id="QWRGDIE"/>
<dbReference type="Pfam" id="PF00515">
    <property type="entry name" value="TPR_1"/>
    <property type="match status" value="1"/>
</dbReference>
<feature type="compositionally biased region" description="Acidic residues" evidence="11">
    <location>
        <begin position="283"/>
        <end position="293"/>
    </location>
</feature>
<dbReference type="InParanoid" id="Q2GY85"/>
<dbReference type="RefSeq" id="XP_001224725.1">
    <property type="nucleotide sequence ID" value="XM_001224724.1"/>
</dbReference>
<evidence type="ECO:0000256" key="2">
    <source>
        <dbReference type="ARBA" id="ARBA00022692"/>
    </source>
</evidence>
<evidence type="ECO:0000256" key="11">
    <source>
        <dbReference type="SAM" id="MobiDB-lite"/>
    </source>
</evidence>
<dbReference type="PANTHER" id="PTHR46208">
    <property type="entry name" value="MITOCHONDRIAL IMPORT RECEPTOR SUBUNIT TOM70"/>
    <property type="match status" value="1"/>
</dbReference>
<feature type="compositionally biased region" description="Basic and acidic residues" evidence="11">
    <location>
        <begin position="79"/>
        <end position="90"/>
    </location>
</feature>
<gene>
    <name evidence="13" type="ORF">CHGG_07069</name>
</gene>
<organism evidence="13 14">
    <name type="scientific">Chaetomium globosum (strain ATCC 6205 / CBS 148.51 / DSM 1962 / NBRC 6347 / NRRL 1970)</name>
    <name type="common">Soil fungus</name>
    <dbReference type="NCBI Taxonomy" id="306901"/>
    <lineage>
        <taxon>Eukaryota</taxon>
        <taxon>Fungi</taxon>
        <taxon>Dikarya</taxon>
        <taxon>Ascomycota</taxon>
        <taxon>Pezizomycotina</taxon>
        <taxon>Sordariomycetes</taxon>
        <taxon>Sordariomycetidae</taxon>
        <taxon>Sordariales</taxon>
        <taxon>Chaetomiaceae</taxon>
        <taxon>Chaetomium</taxon>
    </lineage>
</organism>
<dbReference type="SMART" id="SM00028">
    <property type="entry name" value="TPR"/>
    <property type="match status" value="8"/>
</dbReference>
<sequence length="594" mass="66271">MATIPTGRVGSSSTPIPADSSLWDRISTWVSENKAVVYTVAGVAFVVTTAGAVYYVRNAPSQDTTPKLSKKERRKRKQAGKDVDVEKVAKDATSPAAAGKAASVESADELPEIDEAFVLGLSDTEREQYSQKLKEAGNRAYGAKDFEKAIGLYSKAILCKPDPVYYSNRAACYNALSDWDKVVEDTTAAINLNPEYIKALNRRANAYDHLGRYSEALLDFTASCIIDGFRNEQSAQAVERLLKKFAETKAKEILETKPSKLPSSTFVGNYLQSFRQKPRPDGLEDSEELDEESGPGQLQKGLKALESKTGPGYEEASEAFDRALELGDLDEYEAYAYNLRGTFPSYIKRASMNLELGSPEKAEEDFAAALSKNPEDPDIYYHRAQLHFIKGEFSEAQKDYQKSIDLDPDFIFSHIQLGVTQYKTGSIASSMATFRRCMKNFEKTPDVYNYYGELLLDQDKHHEAIEKFDMAIELERETKPTCMNVLPLINKSLAVFQWKQDFSEAEKLCEKALIIDPECDIAVATMAQLLLQQGKVTEALKYFERAAELARTEGELVNALSYAEATRTQIQVQEKYPKLASKLQGMGQGQAMMR</sequence>
<feature type="region of interest" description="Disordered" evidence="11">
    <location>
        <begin position="61"/>
        <end position="91"/>
    </location>
</feature>
<dbReference type="GeneID" id="4394131"/>
<keyword evidence="8 12" id="KW-0472">Membrane</keyword>
<evidence type="ECO:0000313" key="14">
    <source>
        <dbReference type="Proteomes" id="UP000001056"/>
    </source>
</evidence>
<dbReference type="InterPro" id="IPR019734">
    <property type="entry name" value="TPR_rpt"/>
</dbReference>
<feature type="repeat" description="TPR" evidence="10">
    <location>
        <begin position="445"/>
        <end position="478"/>
    </location>
</feature>
<feature type="compositionally biased region" description="Basic residues" evidence="11">
    <location>
        <begin position="68"/>
        <end position="78"/>
    </location>
</feature>
<evidence type="ECO:0000256" key="10">
    <source>
        <dbReference type="PROSITE-ProRule" id="PRU00339"/>
    </source>
</evidence>
<dbReference type="SUPFAM" id="SSF48452">
    <property type="entry name" value="TPR-like"/>
    <property type="match status" value="1"/>
</dbReference>
<evidence type="ECO:0000256" key="5">
    <source>
        <dbReference type="ARBA" id="ARBA00022803"/>
    </source>
</evidence>
<feature type="transmembrane region" description="Helical" evidence="12">
    <location>
        <begin position="35"/>
        <end position="56"/>
    </location>
</feature>
<evidence type="ECO:0000256" key="8">
    <source>
        <dbReference type="ARBA" id="ARBA00023136"/>
    </source>
</evidence>
<dbReference type="PROSITE" id="PS50005">
    <property type="entry name" value="TPR"/>
    <property type="match status" value="3"/>
</dbReference>
<dbReference type="VEuPathDB" id="FungiDB:CHGG_07069"/>
<keyword evidence="14" id="KW-1185">Reference proteome</keyword>
<evidence type="ECO:0000256" key="9">
    <source>
        <dbReference type="ARBA" id="ARBA00038030"/>
    </source>
</evidence>
<keyword evidence="5 10" id="KW-0802">TPR repeat</keyword>